<feature type="region of interest" description="Disordered" evidence="1">
    <location>
        <begin position="368"/>
        <end position="399"/>
    </location>
</feature>
<feature type="region of interest" description="Disordered" evidence="1">
    <location>
        <begin position="28"/>
        <end position="87"/>
    </location>
</feature>
<dbReference type="AlphaFoldDB" id="A0AAN8RTT0"/>
<evidence type="ECO:0000256" key="1">
    <source>
        <dbReference type="SAM" id="MobiDB-lite"/>
    </source>
</evidence>
<gene>
    <name evidence="2" type="ORF">TWF506_004110</name>
</gene>
<organism evidence="2 3">
    <name type="scientific">Arthrobotrys conoides</name>
    <dbReference type="NCBI Taxonomy" id="74498"/>
    <lineage>
        <taxon>Eukaryota</taxon>
        <taxon>Fungi</taxon>
        <taxon>Dikarya</taxon>
        <taxon>Ascomycota</taxon>
        <taxon>Pezizomycotina</taxon>
        <taxon>Orbiliomycetes</taxon>
        <taxon>Orbiliales</taxon>
        <taxon>Orbiliaceae</taxon>
        <taxon>Arthrobotrys</taxon>
    </lineage>
</organism>
<feature type="region of interest" description="Disordered" evidence="1">
    <location>
        <begin position="158"/>
        <end position="179"/>
    </location>
</feature>
<dbReference type="Proteomes" id="UP001307849">
    <property type="component" value="Unassembled WGS sequence"/>
</dbReference>
<accession>A0AAN8RTT0</accession>
<name>A0AAN8RTT0_9PEZI</name>
<reference evidence="2 3" key="1">
    <citation type="submission" date="2019-10" db="EMBL/GenBank/DDBJ databases">
        <authorList>
            <person name="Palmer J.M."/>
        </authorList>
    </citation>
    <scope>NUCLEOTIDE SEQUENCE [LARGE SCALE GENOMIC DNA]</scope>
    <source>
        <strain evidence="2 3">TWF506</strain>
    </source>
</reference>
<sequence>MAAYTKYFNSQDMDGDALETTLEQILQSERVPPPQKRDGTPPCSQEAEVPLTGRLIDQVTDQQPPTQSGLPTPPLSPNSTTLPLAADRPVKEVLEKERKERQRLIFLRNAIELRRRHYARVAGAQKIAAYILQCYSWGYPIDWMTWANAIPRPQMDFSKRDPSTYRKPQAAGPGLGASAPKAQSTGVSFISLEDGIIIRVMGMLDFPMVHSLRLTSKRFNDVYKKHMEDICGTICENGRRKISYIPDLRTPIDLPEHSSEEKLRQHHYCIDWIVQSILPDYHAAKAILDDTSVQVATNAFLQIALHPPRRKGNGRDVSGAKRNGKGIPIRGNDVGYQSAGVGNAERSATPSAEVIQIAEDNRGAFNIYEKSTGSGQGGQKQSGGKQRSETPSISGSARPQIMEGETFPFIGLLKYVFEKHLGSPRRSKDNLLRYHKGLNKIEQTGLRDGTRDRKAFHWAMNLVLWYLRKERTIYYGIRNEFLNQIKEEYEEDDEEENEEEFMISDREYVERLKWLRPAQLWELVRLVDVKPKDVMALVKARRVVEAVEEDVDEAEVVEEFILGRIKQILQTQ</sequence>
<protein>
    <recommendedName>
        <fullName evidence="4">F-box domain-containing protein</fullName>
    </recommendedName>
</protein>
<feature type="region of interest" description="Disordered" evidence="1">
    <location>
        <begin position="307"/>
        <end position="333"/>
    </location>
</feature>
<proteinExistence type="predicted"/>
<comment type="caution">
    <text evidence="2">The sequence shown here is derived from an EMBL/GenBank/DDBJ whole genome shotgun (WGS) entry which is preliminary data.</text>
</comment>
<evidence type="ECO:0000313" key="3">
    <source>
        <dbReference type="Proteomes" id="UP001307849"/>
    </source>
</evidence>
<evidence type="ECO:0000313" key="2">
    <source>
        <dbReference type="EMBL" id="KAK6499480.1"/>
    </source>
</evidence>
<keyword evidence="3" id="KW-1185">Reference proteome</keyword>
<dbReference type="EMBL" id="JAVHJM010000013">
    <property type="protein sequence ID" value="KAK6499480.1"/>
    <property type="molecule type" value="Genomic_DNA"/>
</dbReference>
<evidence type="ECO:0008006" key="4">
    <source>
        <dbReference type="Google" id="ProtNLM"/>
    </source>
</evidence>